<dbReference type="CDD" id="cd00130">
    <property type="entry name" value="PAS"/>
    <property type="match status" value="3"/>
</dbReference>
<evidence type="ECO:0000313" key="11">
    <source>
        <dbReference type="EMBL" id="MFB2933778.1"/>
    </source>
</evidence>
<dbReference type="InterPro" id="IPR005467">
    <property type="entry name" value="His_kinase_dom"/>
</dbReference>
<keyword evidence="6" id="KW-0902">Two-component regulatory system</keyword>
<keyword evidence="4" id="KW-0808">Transferase</keyword>
<feature type="domain" description="PAS" evidence="9">
    <location>
        <begin position="80"/>
        <end position="126"/>
    </location>
</feature>
<dbReference type="InterPro" id="IPR001610">
    <property type="entry name" value="PAC"/>
</dbReference>
<keyword evidence="7" id="KW-0175">Coiled coil</keyword>
<dbReference type="Proteomes" id="UP001576776">
    <property type="component" value="Unassembled WGS sequence"/>
</dbReference>
<dbReference type="InterPro" id="IPR036097">
    <property type="entry name" value="HisK_dim/P_sf"/>
</dbReference>
<dbReference type="InterPro" id="IPR052162">
    <property type="entry name" value="Sensor_kinase/Photoreceptor"/>
</dbReference>
<dbReference type="Gene3D" id="3.30.565.10">
    <property type="entry name" value="Histidine kinase-like ATPase, C-terminal domain"/>
    <property type="match status" value="1"/>
</dbReference>
<protein>
    <recommendedName>
        <fullName evidence="2">histidine kinase</fullName>
        <ecNumber evidence="2">2.7.13.3</ecNumber>
    </recommendedName>
</protein>
<evidence type="ECO:0000256" key="1">
    <source>
        <dbReference type="ARBA" id="ARBA00000085"/>
    </source>
</evidence>
<dbReference type="PANTHER" id="PTHR43304">
    <property type="entry name" value="PHYTOCHROME-LIKE PROTEIN CPH1"/>
    <property type="match status" value="1"/>
</dbReference>
<dbReference type="InterPro" id="IPR003594">
    <property type="entry name" value="HATPase_dom"/>
</dbReference>
<evidence type="ECO:0000259" key="10">
    <source>
        <dbReference type="PROSITE" id="PS50113"/>
    </source>
</evidence>
<dbReference type="NCBIfam" id="TIGR00229">
    <property type="entry name" value="sensory_box"/>
    <property type="match status" value="3"/>
</dbReference>
<organism evidence="11 12">
    <name type="scientific">Floridaenema fluviatile BLCC-F154</name>
    <dbReference type="NCBI Taxonomy" id="3153640"/>
    <lineage>
        <taxon>Bacteria</taxon>
        <taxon>Bacillati</taxon>
        <taxon>Cyanobacteriota</taxon>
        <taxon>Cyanophyceae</taxon>
        <taxon>Oscillatoriophycideae</taxon>
        <taxon>Aerosakkonematales</taxon>
        <taxon>Aerosakkonemataceae</taxon>
        <taxon>Floridanema</taxon>
        <taxon>Floridanema fluviatile</taxon>
    </lineage>
</organism>
<dbReference type="InterPro" id="IPR004358">
    <property type="entry name" value="Sig_transdc_His_kin-like_C"/>
</dbReference>
<dbReference type="CDD" id="cd00082">
    <property type="entry name" value="HisKA"/>
    <property type="match status" value="1"/>
</dbReference>
<dbReference type="SMART" id="SM00388">
    <property type="entry name" value="HisKA"/>
    <property type="match status" value="1"/>
</dbReference>
<comment type="catalytic activity">
    <reaction evidence="1">
        <text>ATP + protein L-histidine = ADP + protein N-phospho-L-histidine.</text>
        <dbReference type="EC" id="2.7.13.3"/>
    </reaction>
</comment>
<dbReference type="EMBL" id="JBHFNS010000013">
    <property type="protein sequence ID" value="MFB2933778.1"/>
    <property type="molecule type" value="Genomic_DNA"/>
</dbReference>
<dbReference type="InterPro" id="IPR000014">
    <property type="entry name" value="PAS"/>
</dbReference>
<dbReference type="Pfam" id="PF08448">
    <property type="entry name" value="PAS_4"/>
    <property type="match status" value="2"/>
</dbReference>
<feature type="coiled-coil region" evidence="7">
    <location>
        <begin position="447"/>
        <end position="481"/>
    </location>
</feature>
<dbReference type="Pfam" id="PF08447">
    <property type="entry name" value="PAS_3"/>
    <property type="match status" value="1"/>
</dbReference>
<evidence type="ECO:0000256" key="2">
    <source>
        <dbReference type="ARBA" id="ARBA00012438"/>
    </source>
</evidence>
<dbReference type="Gene3D" id="3.30.450.20">
    <property type="entry name" value="PAS domain"/>
    <property type="match status" value="3"/>
</dbReference>
<name>A0ABV4Y6M4_9CYAN</name>
<dbReference type="PROSITE" id="PS50109">
    <property type="entry name" value="HIS_KIN"/>
    <property type="match status" value="1"/>
</dbReference>
<dbReference type="InterPro" id="IPR035965">
    <property type="entry name" value="PAS-like_dom_sf"/>
</dbReference>
<dbReference type="Pfam" id="PF02518">
    <property type="entry name" value="HATPase_c"/>
    <property type="match status" value="1"/>
</dbReference>
<keyword evidence="3" id="KW-0597">Phosphoprotein</keyword>
<dbReference type="InterPro" id="IPR013655">
    <property type="entry name" value="PAS_fold_3"/>
</dbReference>
<dbReference type="PRINTS" id="PR00344">
    <property type="entry name" value="BCTRLSENSOR"/>
</dbReference>
<evidence type="ECO:0000313" key="12">
    <source>
        <dbReference type="Proteomes" id="UP001576776"/>
    </source>
</evidence>
<dbReference type="SUPFAM" id="SSF55785">
    <property type="entry name" value="PYP-like sensor domain (PAS domain)"/>
    <property type="match status" value="3"/>
</dbReference>
<dbReference type="InterPro" id="IPR000700">
    <property type="entry name" value="PAS-assoc_C"/>
</dbReference>
<sequence length="757" mass="86082">MNETETLEALQKTNRVLKKQLERSISDRQRLELANRQRESLLKDSIRALEESKAKLEQEICERQLAEAKLEEILKQAEYQSALLRNVIDSSPDWIFVKDCQFRYILANDSFANSLGKSLAEILGKTDAELGFLEAEVANFQSNEIQVLRGENIYIACESVTPVHGSLTWIETQKIPLREHQGDIFGILGICRNITQRKQAEAALKQSEDRFDVFMRHCPAAWITDSQGLILYTNETYPKTFQLPIQNLVGKTVFDIFPEEIARQFVANVCQVVQSNQVLETIEQAIASDGSLHYFLVYKFAIPGNFESPLVGGIALDITDRKHAEEALRMSMEQFQFLANSIPQIIWTADSDGSVDYYNQQMYDYSGMTFEQLQGWGWKKIIHPDDLQTFVAHWKEAIATGEMLQIECRLLCANGTFRWHLARGLSMRDEQGNVVQLIVTVTDIDDHKKAETELRESRALAQQQAKQLEAAMQELTCTQAQIVHSEKMSSLGQLVAGVAHEINNPVTFISGNLFHAREYTQDLLKLIDLYQKHYPHPVTEIKEVAEEIDLEYLLDDLPQLLNSMQVGAERIENIVRSLRNFSRMDESEIKAVDIHEGIDSTLMILQNRLKDNPDRPAIELTKNYHSLPLVECYAGQLNQVFMNILTNAIDALEERDKKRTFQEIKAAPSQIIITTEALSSQQVRIRIADNGPGISETVLQRLFDPFFTTKPIGKGTGLGMSISYQIIKEKHQGILYCNSQLGKGAEFVIEIPLHQKC</sequence>
<dbReference type="PROSITE" id="PS50113">
    <property type="entry name" value="PAC"/>
    <property type="match status" value="2"/>
</dbReference>
<dbReference type="PANTHER" id="PTHR43304:SF1">
    <property type="entry name" value="PAC DOMAIN-CONTAINING PROTEIN"/>
    <property type="match status" value="1"/>
</dbReference>
<feature type="domain" description="PAC" evidence="10">
    <location>
        <begin position="404"/>
        <end position="456"/>
    </location>
</feature>
<accession>A0ABV4Y6M4</accession>
<evidence type="ECO:0000256" key="5">
    <source>
        <dbReference type="ARBA" id="ARBA00022777"/>
    </source>
</evidence>
<dbReference type="SMART" id="SM00387">
    <property type="entry name" value="HATPase_c"/>
    <property type="match status" value="1"/>
</dbReference>
<feature type="domain" description="PAC" evidence="10">
    <location>
        <begin position="141"/>
        <end position="206"/>
    </location>
</feature>
<dbReference type="SMART" id="SM00091">
    <property type="entry name" value="PAS"/>
    <property type="match status" value="3"/>
</dbReference>
<dbReference type="RefSeq" id="WP_413255313.1">
    <property type="nucleotide sequence ID" value="NZ_JBHFNS010000013.1"/>
</dbReference>
<dbReference type="InterPro" id="IPR036890">
    <property type="entry name" value="HATPase_C_sf"/>
</dbReference>
<reference evidence="11 12" key="1">
    <citation type="submission" date="2024-09" db="EMBL/GenBank/DDBJ databases">
        <title>Floridaenema gen nov. (Aerosakkonemataceae, Aerosakkonematales ord. nov., Cyanobacteria) from benthic tropical and subtropical fresh waters, with the description of four new species.</title>
        <authorList>
            <person name="Moretto J.A."/>
            <person name="Berthold D.E."/>
            <person name="Lefler F.W."/>
            <person name="Huang I.-S."/>
            <person name="Laughinghouse H. IV."/>
        </authorList>
    </citation>
    <scope>NUCLEOTIDE SEQUENCE [LARGE SCALE GENOMIC DNA]</scope>
    <source>
        <strain evidence="11 12">BLCC-F154</strain>
    </source>
</reference>
<evidence type="ECO:0000256" key="6">
    <source>
        <dbReference type="ARBA" id="ARBA00023012"/>
    </source>
</evidence>
<feature type="domain" description="PAS" evidence="9">
    <location>
        <begin position="331"/>
        <end position="401"/>
    </location>
</feature>
<dbReference type="SMART" id="SM00086">
    <property type="entry name" value="PAC"/>
    <property type="match status" value="2"/>
</dbReference>
<evidence type="ECO:0000259" key="9">
    <source>
        <dbReference type="PROSITE" id="PS50112"/>
    </source>
</evidence>
<evidence type="ECO:0000256" key="4">
    <source>
        <dbReference type="ARBA" id="ARBA00022679"/>
    </source>
</evidence>
<keyword evidence="5" id="KW-0418">Kinase</keyword>
<evidence type="ECO:0000259" key="8">
    <source>
        <dbReference type="PROSITE" id="PS50109"/>
    </source>
</evidence>
<dbReference type="SUPFAM" id="SSF55874">
    <property type="entry name" value="ATPase domain of HSP90 chaperone/DNA topoisomerase II/histidine kinase"/>
    <property type="match status" value="1"/>
</dbReference>
<gene>
    <name evidence="11" type="ORF">ACE1B6_00715</name>
</gene>
<proteinExistence type="predicted"/>
<evidence type="ECO:0000256" key="7">
    <source>
        <dbReference type="SAM" id="Coils"/>
    </source>
</evidence>
<dbReference type="EC" id="2.7.13.3" evidence="2"/>
<feature type="domain" description="Histidine kinase" evidence="8">
    <location>
        <begin position="497"/>
        <end position="755"/>
    </location>
</feature>
<dbReference type="Gene3D" id="1.10.287.130">
    <property type="match status" value="1"/>
</dbReference>
<dbReference type="SUPFAM" id="SSF47384">
    <property type="entry name" value="Homodimeric domain of signal transducing histidine kinase"/>
    <property type="match status" value="1"/>
</dbReference>
<dbReference type="InterPro" id="IPR013656">
    <property type="entry name" value="PAS_4"/>
</dbReference>
<keyword evidence="12" id="KW-1185">Reference proteome</keyword>
<evidence type="ECO:0000256" key="3">
    <source>
        <dbReference type="ARBA" id="ARBA00022553"/>
    </source>
</evidence>
<dbReference type="PROSITE" id="PS50112">
    <property type="entry name" value="PAS"/>
    <property type="match status" value="2"/>
</dbReference>
<comment type="caution">
    <text evidence="11">The sequence shown here is derived from an EMBL/GenBank/DDBJ whole genome shotgun (WGS) entry which is preliminary data.</text>
</comment>
<feature type="coiled-coil region" evidence="7">
    <location>
        <begin position="7"/>
        <end position="76"/>
    </location>
</feature>
<dbReference type="InterPro" id="IPR003661">
    <property type="entry name" value="HisK_dim/P_dom"/>
</dbReference>